<keyword evidence="2" id="KW-0808">Transferase</keyword>
<dbReference type="OrthoDB" id="20916at2"/>
<dbReference type="PANTHER" id="PTHR47237:SF1">
    <property type="entry name" value="SLL0310 PROTEIN"/>
    <property type="match status" value="1"/>
</dbReference>
<dbReference type="EMBL" id="WNKX01000024">
    <property type="protein sequence ID" value="MTW13575.1"/>
    <property type="molecule type" value="Genomic_DNA"/>
</dbReference>
<evidence type="ECO:0000259" key="1">
    <source>
        <dbReference type="PROSITE" id="PS51186"/>
    </source>
</evidence>
<dbReference type="Gene3D" id="3.40.630.30">
    <property type="match status" value="1"/>
</dbReference>
<dbReference type="Gene3D" id="3.40.630.90">
    <property type="match status" value="1"/>
</dbReference>
<dbReference type="InterPro" id="IPR000182">
    <property type="entry name" value="GNAT_dom"/>
</dbReference>
<reference evidence="2 3" key="1">
    <citation type="submission" date="2019-11" db="EMBL/GenBank/DDBJ databases">
        <title>Type strains purchased from KCTC, JCM and DSMZ.</title>
        <authorList>
            <person name="Lu H."/>
        </authorList>
    </citation>
    <scope>NUCLEOTIDE SEQUENCE [LARGE SCALE GENOMIC DNA]</scope>
    <source>
        <strain evidence="2 3">JCM 31587</strain>
    </source>
</reference>
<dbReference type="CDD" id="cd04301">
    <property type="entry name" value="NAT_SF"/>
    <property type="match status" value="1"/>
</dbReference>
<dbReference type="GO" id="GO:0016747">
    <property type="term" value="F:acyltransferase activity, transferring groups other than amino-acyl groups"/>
    <property type="evidence" value="ECO:0007669"/>
    <property type="project" value="InterPro"/>
</dbReference>
<dbReference type="Pfam" id="PF00583">
    <property type="entry name" value="Acetyltransf_1"/>
    <property type="match status" value="1"/>
</dbReference>
<dbReference type="InterPro" id="IPR016181">
    <property type="entry name" value="Acyl_CoA_acyltransferase"/>
</dbReference>
<comment type="caution">
    <text evidence="2">The sequence shown here is derived from an EMBL/GenBank/DDBJ whole genome shotgun (WGS) entry which is preliminary data.</text>
</comment>
<keyword evidence="3" id="KW-1185">Reference proteome</keyword>
<sequence>MTLPELEMVLEWAAAEGWNPGLSDAASFHAADPGGFLLGTLDGEPVASIFAVRYGSGFGFIGGYIVRPAFRGKGYGMQIWRAGMALLAGRNVALDGVPAQQANYARSGFRLAHRNVRYEGRGSTLPAPSRVLPLGAEDIDELLAYDRAFFPEDRVVFMRCWLQQLGSVMLGVREGGALLGYAVLRPCRNGFKVGPLCAESPDVADELLQALRGRVPEDEPIFLDVPEPNAAAVALAARHGMRACFETARMYTGADPALPLARQYGITTFELG</sequence>
<evidence type="ECO:0000313" key="2">
    <source>
        <dbReference type="EMBL" id="MTW13575.1"/>
    </source>
</evidence>
<proteinExistence type="predicted"/>
<evidence type="ECO:0000313" key="3">
    <source>
        <dbReference type="Proteomes" id="UP000472320"/>
    </source>
</evidence>
<organism evidence="2 3">
    <name type="scientific">Massilia eburnea</name>
    <dbReference type="NCBI Taxonomy" id="1776165"/>
    <lineage>
        <taxon>Bacteria</taxon>
        <taxon>Pseudomonadati</taxon>
        <taxon>Pseudomonadota</taxon>
        <taxon>Betaproteobacteria</taxon>
        <taxon>Burkholderiales</taxon>
        <taxon>Oxalobacteraceae</taxon>
        <taxon>Telluria group</taxon>
        <taxon>Massilia</taxon>
    </lineage>
</organism>
<dbReference type="PANTHER" id="PTHR47237">
    <property type="entry name" value="SLL0310 PROTEIN"/>
    <property type="match status" value="1"/>
</dbReference>
<dbReference type="InterPro" id="IPR041496">
    <property type="entry name" value="YitH/HolE_GNAT"/>
</dbReference>
<dbReference type="SUPFAM" id="SSF55729">
    <property type="entry name" value="Acyl-CoA N-acyltransferases (Nat)"/>
    <property type="match status" value="1"/>
</dbReference>
<protein>
    <submittedName>
        <fullName evidence="2">GNAT family N-acetyltransferase</fullName>
    </submittedName>
</protein>
<dbReference type="Proteomes" id="UP000472320">
    <property type="component" value="Unassembled WGS sequence"/>
</dbReference>
<dbReference type="InterPro" id="IPR052729">
    <property type="entry name" value="Acyl/Acetyltrans_Enzymes"/>
</dbReference>
<name>A0A6L6QN26_9BURK</name>
<dbReference type="Pfam" id="PF18014">
    <property type="entry name" value="Acetyltransf_18"/>
    <property type="match status" value="1"/>
</dbReference>
<accession>A0A6L6QN26</accession>
<feature type="domain" description="N-acetyltransferase" evidence="1">
    <location>
        <begin position="129"/>
        <end position="265"/>
    </location>
</feature>
<feature type="domain" description="N-acetyltransferase" evidence="1">
    <location>
        <begin position="1"/>
        <end position="135"/>
    </location>
</feature>
<dbReference type="PROSITE" id="PS51186">
    <property type="entry name" value="GNAT"/>
    <property type="match status" value="2"/>
</dbReference>
<gene>
    <name evidence="2" type="ORF">GM658_23470</name>
</gene>
<dbReference type="AlphaFoldDB" id="A0A6L6QN26"/>